<evidence type="ECO:0000313" key="1">
    <source>
        <dbReference type="EMBL" id="EJW97988.1"/>
    </source>
</evidence>
<name>J9FTZ5_9ZZZZ</name>
<dbReference type="AlphaFoldDB" id="J9FTZ5"/>
<keyword evidence="1" id="KW-0449">Lipoprotein</keyword>
<gene>
    <name evidence="1" type="ORF">EVA_13906</name>
</gene>
<sequence length="44" mass="5225">MEQCRLELIDFSDKPLSLAPTQLSSRYRKVEPEELFQLLMDLLK</sequence>
<comment type="caution">
    <text evidence="1">The sequence shown here is derived from an EMBL/GenBank/DDBJ whole genome shotgun (WGS) entry which is preliminary data.</text>
</comment>
<reference evidence="1" key="1">
    <citation type="journal article" date="2012" name="PLoS ONE">
        <title>Gene sets for utilization of primary and secondary nutrition supplies in the distal gut of endangered iberian lynx.</title>
        <authorList>
            <person name="Alcaide M."/>
            <person name="Messina E."/>
            <person name="Richter M."/>
            <person name="Bargiela R."/>
            <person name="Peplies J."/>
            <person name="Huws S.A."/>
            <person name="Newbold C.J."/>
            <person name="Golyshin P.N."/>
            <person name="Simon M.A."/>
            <person name="Lopez G."/>
            <person name="Yakimov M.M."/>
            <person name="Ferrer M."/>
        </authorList>
    </citation>
    <scope>NUCLEOTIDE SEQUENCE</scope>
</reference>
<dbReference type="EMBL" id="AMCI01004487">
    <property type="protein sequence ID" value="EJW97988.1"/>
    <property type="molecule type" value="Genomic_DNA"/>
</dbReference>
<organism evidence="1">
    <name type="scientific">gut metagenome</name>
    <dbReference type="NCBI Taxonomy" id="749906"/>
    <lineage>
        <taxon>unclassified sequences</taxon>
        <taxon>metagenomes</taxon>
        <taxon>organismal metagenomes</taxon>
    </lineage>
</organism>
<accession>J9FTZ5</accession>
<protein>
    <submittedName>
        <fullName evidence="1">Lipoprotein</fullName>
    </submittedName>
</protein>
<proteinExistence type="predicted"/>